<reference evidence="2" key="1">
    <citation type="submission" date="2006-10" db="EMBL/GenBank/DDBJ databases">
        <authorList>
            <person name="Amadeo P."/>
            <person name="Zhao Q."/>
            <person name="Wortman J."/>
            <person name="Fraser-Liggett C."/>
            <person name="Carlton J."/>
        </authorList>
    </citation>
    <scope>NUCLEOTIDE SEQUENCE</scope>
    <source>
        <strain evidence="2">G3</strain>
    </source>
</reference>
<dbReference type="Proteomes" id="UP000001542">
    <property type="component" value="Unassembled WGS sequence"/>
</dbReference>
<protein>
    <recommendedName>
        <fullName evidence="4">Thioredoxin domain-containing protein</fullName>
    </recommendedName>
</protein>
<dbReference type="GO" id="GO:0006457">
    <property type="term" value="P:protein folding"/>
    <property type="evidence" value="ECO:0000318"/>
    <property type="project" value="GO_Central"/>
</dbReference>
<name>A2DTU2_TRIV3</name>
<dbReference type="GO" id="GO:0003756">
    <property type="term" value="F:protein disulfide isomerase activity"/>
    <property type="evidence" value="ECO:0000318"/>
    <property type="project" value="GO_Central"/>
</dbReference>
<feature type="chain" id="PRO_5002643196" description="Thioredoxin domain-containing protein" evidence="1">
    <location>
        <begin position="19"/>
        <end position="464"/>
    </location>
</feature>
<evidence type="ECO:0000313" key="2">
    <source>
        <dbReference type="EMBL" id="EAY16239.1"/>
    </source>
</evidence>
<dbReference type="VEuPathDB" id="TrichDB:TVAGG3_1036740"/>
<evidence type="ECO:0008006" key="4">
    <source>
        <dbReference type="Google" id="ProtNLM"/>
    </source>
</evidence>
<dbReference type="KEGG" id="tva:4774247"/>
<dbReference type="SUPFAM" id="SSF52833">
    <property type="entry name" value="Thioredoxin-like"/>
    <property type="match status" value="1"/>
</dbReference>
<dbReference type="VEuPathDB" id="TrichDB:TVAG_341330"/>
<feature type="signal peptide" evidence="1">
    <location>
        <begin position="1"/>
        <end position="18"/>
    </location>
</feature>
<dbReference type="RefSeq" id="XP_001328462.1">
    <property type="nucleotide sequence ID" value="XM_001328427.1"/>
</dbReference>
<dbReference type="EMBL" id="DS113245">
    <property type="protein sequence ID" value="EAY16239.1"/>
    <property type="molecule type" value="Genomic_DNA"/>
</dbReference>
<keyword evidence="1" id="KW-0732">Signal</keyword>
<organism evidence="2 3">
    <name type="scientific">Trichomonas vaginalis (strain ATCC PRA-98 / G3)</name>
    <dbReference type="NCBI Taxonomy" id="412133"/>
    <lineage>
        <taxon>Eukaryota</taxon>
        <taxon>Metamonada</taxon>
        <taxon>Parabasalia</taxon>
        <taxon>Trichomonadida</taxon>
        <taxon>Trichomonadidae</taxon>
        <taxon>Trichomonas</taxon>
    </lineage>
</organism>
<keyword evidence="3" id="KW-1185">Reference proteome</keyword>
<dbReference type="AlphaFoldDB" id="A2DTU2"/>
<dbReference type="GO" id="GO:0005783">
    <property type="term" value="C:endoplasmic reticulum"/>
    <property type="evidence" value="ECO:0000318"/>
    <property type="project" value="GO_Central"/>
</dbReference>
<dbReference type="SMR" id="A2DTU2"/>
<gene>
    <name evidence="2" type="ORF">TVAG_341330</name>
</gene>
<dbReference type="InParanoid" id="A2DTU2"/>
<evidence type="ECO:0000313" key="3">
    <source>
        <dbReference type="Proteomes" id="UP000001542"/>
    </source>
</evidence>
<reference evidence="2" key="2">
    <citation type="journal article" date="2007" name="Science">
        <title>Draft genome sequence of the sexually transmitted pathogen Trichomonas vaginalis.</title>
        <authorList>
            <person name="Carlton J.M."/>
            <person name="Hirt R.P."/>
            <person name="Silva J.C."/>
            <person name="Delcher A.L."/>
            <person name="Schatz M."/>
            <person name="Zhao Q."/>
            <person name="Wortman J.R."/>
            <person name="Bidwell S.L."/>
            <person name="Alsmark U.C.M."/>
            <person name="Besteiro S."/>
            <person name="Sicheritz-Ponten T."/>
            <person name="Noel C.J."/>
            <person name="Dacks J.B."/>
            <person name="Foster P.G."/>
            <person name="Simillion C."/>
            <person name="Van de Peer Y."/>
            <person name="Miranda-Saavedra D."/>
            <person name="Barton G.J."/>
            <person name="Westrop G.D."/>
            <person name="Mueller S."/>
            <person name="Dessi D."/>
            <person name="Fiori P.L."/>
            <person name="Ren Q."/>
            <person name="Paulsen I."/>
            <person name="Zhang H."/>
            <person name="Bastida-Corcuera F.D."/>
            <person name="Simoes-Barbosa A."/>
            <person name="Brown M.T."/>
            <person name="Hayes R.D."/>
            <person name="Mukherjee M."/>
            <person name="Okumura C.Y."/>
            <person name="Schneider R."/>
            <person name="Smith A.J."/>
            <person name="Vanacova S."/>
            <person name="Villalvazo M."/>
            <person name="Haas B.J."/>
            <person name="Pertea M."/>
            <person name="Feldblyum T.V."/>
            <person name="Utterback T.R."/>
            <person name="Shu C.L."/>
            <person name="Osoegawa K."/>
            <person name="de Jong P.J."/>
            <person name="Hrdy I."/>
            <person name="Horvathova L."/>
            <person name="Zubacova Z."/>
            <person name="Dolezal P."/>
            <person name="Malik S.B."/>
            <person name="Logsdon J.M. Jr."/>
            <person name="Henze K."/>
            <person name="Gupta A."/>
            <person name="Wang C.C."/>
            <person name="Dunne R.L."/>
            <person name="Upcroft J.A."/>
            <person name="Upcroft P."/>
            <person name="White O."/>
            <person name="Salzberg S.L."/>
            <person name="Tang P."/>
            <person name="Chiu C.-H."/>
            <person name="Lee Y.-S."/>
            <person name="Embley T.M."/>
            <person name="Coombs G.H."/>
            <person name="Mottram J.C."/>
            <person name="Tachezy J."/>
            <person name="Fraser-Liggett C.M."/>
            <person name="Johnson P.J."/>
        </authorList>
    </citation>
    <scope>NUCLEOTIDE SEQUENCE [LARGE SCALE GENOMIC DNA]</scope>
    <source>
        <strain evidence="2">G3</strain>
    </source>
</reference>
<dbReference type="InterPro" id="IPR036249">
    <property type="entry name" value="Thioredoxin-like_sf"/>
</dbReference>
<proteinExistence type="predicted"/>
<accession>A2DTU2</accession>
<dbReference type="GO" id="GO:0034976">
    <property type="term" value="P:response to endoplasmic reticulum stress"/>
    <property type="evidence" value="ECO:0000318"/>
    <property type="project" value="GO_Central"/>
</dbReference>
<evidence type="ECO:0000256" key="1">
    <source>
        <dbReference type="SAM" id="SignalP"/>
    </source>
</evidence>
<sequence>MISLFLSLSLSILKRTDFDEAMTYAHKRGKVFVLAIDSDSYNYPLILHTFTNVAHDSNVDGHFLIVDLYEQDLAPSQFNASEFPCLSFYQDGVFYKSHQGHFSPEFITAFVNSNNFSPIPYIATEDGLVEFRKTAALGFIAAVDVPSQHIIDFMNTMHREHFNEITVAFANPQIFDDMGFYLYRFEDQMMFTLGDIEHFDAEQILQLIVDRSVPTTHHLSGDIANWFYNNKQPYIILNYAYEGFYINEVSAREADYISSECELNVTYSQQGVNPIPGQLGIWPSKEPQMCIIDNSRKYSKHYCVDGELNSASAIDLCIQWRTGKAKKLYKSELRKGKKKAKSEIESINAYELQDEIAKAGKLVIGIYYSDDTCLRPLKQISKEMEGQPIKFVQFSLAANDWSGDEEVDIAPLPRLVIYNRGKLLLQTQLANETQNTYDQITHAFYQSKLEEEEKRENEELLKDD</sequence>